<reference evidence="1" key="1">
    <citation type="journal article" date="2015" name="Nature">
        <title>Complex archaea that bridge the gap between prokaryotes and eukaryotes.</title>
        <authorList>
            <person name="Spang A."/>
            <person name="Saw J.H."/>
            <person name="Jorgensen S.L."/>
            <person name="Zaremba-Niedzwiedzka K."/>
            <person name="Martijn J."/>
            <person name="Lind A.E."/>
            <person name="van Eijk R."/>
            <person name="Schleper C."/>
            <person name="Guy L."/>
            <person name="Ettema T.J."/>
        </authorList>
    </citation>
    <scope>NUCLEOTIDE SEQUENCE</scope>
</reference>
<accession>A0A0F9DX46</accession>
<protein>
    <submittedName>
        <fullName evidence="1">Uncharacterized protein</fullName>
    </submittedName>
</protein>
<name>A0A0F9DX46_9ZZZZ</name>
<sequence length="73" mass="8292">MKKKHGWVLEMCVESVCYPGFYQIYAGEYAGPIKTACVYSTRAGARYSRHFDEIVRKVSLTAMDTPEKVIPGR</sequence>
<organism evidence="1">
    <name type="scientific">marine sediment metagenome</name>
    <dbReference type="NCBI Taxonomy" id="412755"/>
    <lineage>
        <taxon>unclassified sequences</taxon>
        <taxon>metagenomes</taxon>
        <taxon>ecological metagenomes</taxon>
    </lineage>
</organism>
<proteinExistence type="predicted"/>
<evidence type="ECO:0000313" key="1">
    <source>
        <dbReference type="EMBL" id="KKL66428.1"/>
    </source>
</evidence>
<dbReference type="AlphaFoldDB" id="A0A0F9DX46"/>
<gene>
    <name evidence="1" type="ORF">LCGC14_2145100</name>
</gene>
<comment type="caution">
    <text evidence="1">The sequence shown here is derived from an EMBL/GenBank/DDBJ whole genome shotgun (WGS) entry which is preliminary data.</text>
</comment>
<dbReference type="EMBL" id="LAZR01027206">
    <property type="protein sequence ID" value="KKL66428.1"/>
    <property type="molecule type" value="Genomic_DNA"/>
</dbReference>